<reference evidence="6 7" key="1">
    <citation type="submission" date="2019-09" db="EMBL/GenBank/DDBJ databases">
        <authorList>
            <person name="Brejova B."/>
        </authorList>
    </citation>
    <scope>NUCLEOTIDE SEQUENCE [LARGE SCALE GENOMIC DNA]</scope>
</reference>
<dbReference type="GO" id="GO:0000978">
    <property type="term" value="F:RNA polymerase II cis-regulatory region sequence-specific DNA binding"/>
    <property type="evidence" value="ECO:0007669"/>
    <property type="project" value="TreeGrafter"/>
</dbReference>
<dbReference type="CDD" id="cd01389">
    <property type="entry name" value="HMG-box_ROX1-like"/>
    <property type="match status" value="1"/>
</dbReference>
<dbReference type="GO" id="GO:0000981">
    <property type="term" value="F:DNA-binding transcription factor activity, RNA polymerase II-specific"/>
    <property type="evidence" value="ECO:0007669"/>
    <property type="project" value="TreeGrafter"/>
</dbReference>
<feature type="region of interest" description="Disordered" evidence="4">
    <location>
        <begin position="31"/>
        <end position="66"/>
    </location>
</feature>
<dbReference type="AlphaFoldDB" id="A0A5E8B4I5"/>
<feature type="region of interest" description="Disordered" evidence="4">
    <location>
        <begin position="211"/>
        <end position="286"/>
    </location>
</feature>
<keyword evidence="2 3" id="KW-0539">Nucleus</keyword>
<dbReference type="Gene3D" id="1.10.30.10">
    <property type="entry name" value="High mobility group box domain"/>
    <property type="match status" value="1"/>
</dbReference>
<proteinExistence type="predicted"/>
<name>A0A5E8B4I5_9ASCO</name>
<dbReference type="InterPro" id="IPR009071">
    <property type="entry name" value="HMG_box_dom"/>
</dbReference>
<feature type="compositionally biased region" description="Low complexity" evidence="4">
    <location>
        <begin position="211"/>
        <end position="248"/>
    </location>
</feature>
<dbReference type="PROSITE" id="PS50118">
    <property type="entry name" value="HMG_BOX_2"/>
    <property type="match status" value="1"/>
</dbReference>
<dbReference type="InterPro" id="IPR036910">
    <property type="entry name" value="HMG_box_dom_sf"/>
</dbReference>
<evidence type="ECO:0000313" key="7">
    <source>
        <dbReference type="Proteomes" id="UP000398389"/>
    </source>
</evidence>
<dbReference type="GeneID" id="43580022"/>
<dbReference type="RefSeq" id="XP_031851813.1">
    <property type="nucleotide sequence ID" value="XM_031995922.1"/>
</dbReference>
<protein>
    <recommendedName>
        <fullName evidence="5">HMG box domain-containing protein</fullName>
    </recommendedName>
</protein>
<organism evidence="6 7">
    <name type="scientific">Magnusiomyces paraingens</name>
    <dbReference type="NCBI Taxonomy" id="2606893"/>
    <lineage>
        <taxon>Eukaryota</taxon>
        <taxon>Fungi</taxon>
        <taxon>Dikarya</taxon>
        <taxon>Ascomycota</taxon>
        <taxon>Saccharomycotina</taxon>
        <taxon>Dipodascomycetes</taxon>
        <taxon>Dipodascales</taxon>
        <taxon>Dipodascaceae</taxon>
        <taxon>Magnusiomyces</taxon>
    </lineage>
</organism>
<keyword evidence="7" id="KW-1185">Reference proteome</keyword>
<evidence type="ECO:0000256" key="1">
    <source>
        <dbReference type="ARBA" id="ARBA00023125"/>
    </source>
</evidence>
<evidence type="ECO:0000259" key="5">
    <source>
        <dbReference type="PROSITE" id="PS50118"/>
    </source>
</evidence>
<dbReference type="Proteomes" id="UP000398389">
    <property type="component" value="Unassembled WGS sequence"/>
</dbReference>
<dbReference type="OrthoDB" id="2307332at2759"/>
<accession>A0A5E8B4I5</accession>
<dbReference type="InterPro" id="IPR051356">
    <property type="entry name" value="SOX/SOX-like_TF"/>
</dbReference>
<evidence type="ECO:0000313" key="6">
    <source>
        <dbReference type="EMBL" id="VVT46409.1"/>
    </source>
</evidence>
<evidence type="ECO:0000256" key="2">
    <source>
        <dbReference type="ARBA" id="ARBA00023242"/>
    </source>
</evidence>
<keyword evidence="1 3" id="KW-0238">DNA-binding</keyword>
<dbReference type="PANTHER" id="PTHR45789">
    <property type="entry name" value="FI18025P1"/>
    <property type="match status" value="1"/>
</dbReference>
<feature type="DNA-binding region" description="HMG box" evidence="3">
    <location>
        <begin position="546"/>
        <end position="618"/>
    </location>
</feature>
<dbReference type="SUPFAM" id="SSF47095">
    <property type="entry name" value="HMG-box"/>
    <property type="match status" value="1"/>
</dbReference>
<gene>
    <name evidence="6" type="ORF">SAPINGB_P001199</name>
</gene>
<dbReference type="SMART" id="SM00398">
    <property type="entry name" value="HMG"/>
    <property type="match status" value="1"/>
</dbReference>
<feature type="compositionally biased region" description="Low complexity" evidence="4">
    <location>
        <begin position="43"/>
        <end position="65"/>
    </location>
</feature>
<sequence>MNSTMFSSTDLLPEYQQQPFMDPYYNNWATAAPPHQHQHHLQHQVQKSTTTCSSSSSSTSSNNNTPVAAAAPLLIGADMAPIQTTPSQHAEPAQLLTPPLTASAADASVYGWPTATSATNTSSTAASAPAMACVSSDMVTYVTPQSRPDQQQQQQQQQGQHFVVSSGIMTPETDPEFNVAQFPKDVVSPSISISCISPVADAAMVPQQPQQMLPLPQPLPQQQQQHHHYQQQQQQQQQQHHQNQQHLQQHQHHPHGLYYTFPTPTDASKLLHSQPMYSSPAPPPPSIQYITTQPFAQPVGLQEPLMHAGPTVTTAAPQPPLLLVSPVNVPQLGPIPIAQPQQLQPAAQFHPRARAPIMTTAPVVATPTSTSTTTTTTITTPPIVPCIEDLQQTKMVKLSRMTASRIEMIKKLAEQKGIQPQIVESVLLLYTPAGREKYFKYLQIDDDMSRLDGEDIYIKITVNGGGTNAAPTPMEDEVQKQRVAAAAAAAKQAVLAQNAAQILYGSPSQAAAAANAAAAAAVSAAAAASASGSSKKKSRKNRRDYVKRPLNSFMLYRKSQTQSAMAYAVHSKLKLNHQNISQIVGLMWQTESKEVKDKFAYFAGREKEIHKVLHPDYKFCPQKKKKKLENDEVY</sequence>
<evidence type="ECO:0000256" key="3">
    <source>
        <dbReference type="PROSITE-ProRule" id="PRU00267"/>
    </source>
</evidence>
<dbReference type="GO" id="GO:0005634">
    <property type="term" value="C:nucleus"/>
    <property type="evidence" value="ECO:0007669"/>
    <property type="project" value="UniProtKB-UniRule"/>
</dbReference>
<dbReference type="PANTHER" id="PTHR45789:SF2">
    <property type="entry name" value="FI18025P1"/>
    <property type="match status" value="1"/>
</dbReference>
<dbReference type="EMBL" id="CABVLU010000001">
    <property type="protein sequence ID" value="VVT46409.1"/>
    <property type="molecule type" value="Genomic_DNA"/>
</dbReference>
<feature type="domain" description="HMG box" evidence="5">
    <location>
        <begin position="546"/>
        <end position="618"/>
    </location>
</feature>
<dbReference type="Pfam" id="PF00505">
    <property type="entry name" value="HMG_box"/>
    <property type="match status" value="1"/>
</dbReference>
<evidence type="ECO:0000256" key="4">
    <source>
        <dbReference type="SAM" id="MobiDB-lite"/>
    </source>
</evidence>